<proteinExistence type="predicted"/>
<dbReference type="RefSeq" id="XP_075096262.1">
    <property type="nucleotide sequence ID" value="XM_075240161.1"/>
</dbReference>
<dbReference type="Proteomes" id="UP000790787">
    <property type="component" value="Chromosome 20"/>
</dbReference>
<evidence type="ECO:0000313" key="1">
    <source>
        <dbReference type="Proteomes" id="UP000790787"/>
    </source>
</evidence>
<gene>
    <name evidence="2" type="primary">LOC142174376</name>
</gene>
<reference evidence="1" key="1">
    <citation type="journal article" date="2014" name="Nat. Commun.">
        <title>The tobacco genome sequence and its comparison with those of tomato and potato.</title>
        <authorList>
            <person name="Sierro N."/>
            <person name="Battey J.N."/>
            <person name="Ouadi S."/>
            <person name="Bakaher N."/>
            <person name="Bovet L."/>
            <person name="Willig A."/>
            <person name="Goepfert S."/>
            <person name="Peitsch M.C."/>
            <person name="Ivanov N.V."/>
        </authorList>
    </citation>
    <scope>NUCLEOTIDE SEQUENCE [LARGE SCALE GENOMIC DNA]</scope>
</reference>
<name>A0AC58TGA5_TOBAC</name>
<sequence length="115" mass="13609">MQEELHQLERNKVWHLVPRPSDRTIIRTRWVFRNELDEHGNAIRNKARLVVQGFNQEKGIDYDEIFGPVARMEAIRIHIAFASHMEFTLFLMDVKSAFLNGFLKEEVYIKLPPGF</sequence>
<accession>A0AC58TGA5</accession>
<keyword evidence="1" id="KW-1185">Reference proteome</keyword>
<organism evidence="1 2">
    <name type="scientific">Nicotiana tabacum</name>
    <name type="common">Common tobacco</name>
    <dbReference type="NCBI Taxonomy" id="4097"/>
    <lineage>
        <taxon>Eukaryota</taxon>
        <taxon>Viridiplantae</taxon>
        <taxon>Streptophyta</taxon>
        <taxon>Embryophyta</taxon>
        <taxon>Tracheophyta</taxon>
        <taxon>Spermatophyta</taxon>
        <taxon>Magnoliopsida</taxon>
        <taxon>eudicotyledons</taxon>
        <taxon>Gunneridae</taxon>
        <taxon>Pentapetalae</taxon>
        <taxon>asterids</taxon>
        <taxon>lamiids</taxon>
        <taxon>Solanales</taxon>
        <taxon>Solanaceae</taxon>
        <taxon>Nicotianoideae</taxon>
        <taxon>Nicotianeae</taxon>
        <taxon>Nicotiana</taxon>
    </lineage>
</organism>
<reference evidence="2" key="2">
    <citation type="submission" date="2025-08" db="UniProtKB">
        <authorList>
            <consortium name="RefSeq"/>
        </authorList>
    </citation>
    <scope>IDENTIFICATION</scope>
    <source>
        <tissue evidence="2">Leaf</tissue>
    </source>
</reference>
<evidence type="ECO:0000313" key="2">
    <source>
        <dbReference type="RefSeq" id="XP_075096262.1"/>
    </source>
</evidence>
<protein>
    <submittedName>
        <fullName evidence="2">Mitochondrial protein AtMg00820</fullName>
    </submittedName>
</protein>